<dbReference type="OrthoDB" id="6359128at2759"/>
<keyword evidence="3" id="KW-1185">Reference proteome</keyword>
<sequence length="173" mass="19558">MLSPPPPPPPPQHFSPFLQVDVDMDSVPQEELDRLDDRLGALLSEYRGKHPIRKKNRKKGGGGSDGPQLSAEEQSLMHFQTRVCDMLIVYIKAGSNMALYLGLVNPIFKALSTADLDSRQKDLQNKLITVTITMGKKRKFNTFGEISVDAWKETMNEFFSFAFQSEYILLDTH</sequence>
<comment type="caution">
    <text evidence="2">The sequence shown here is derived from an EMBL/GenBank/DDBJ whole genome shotgun (WGS) entry which is preliminary data.</text>
</comment>
<organism evidence="2 3">
    <name type="scientific">Portunus trituberculatus</name>
    <name type="common">Swimming crab</name>
    <name type="synonym">Neptunus trituberculatus</name>
    <dbReference type="NCBI Taxonomy" id="210409"/>
    <lineage>
        <taxon>Eukaryota</taxon>
        <taxon>Metazoa</taxon>
        <taxon>Ecdysozoa</taxon>
        <taxon>Arthropoda</taxon>
        <taxon>Crustacea</taxon>
        <taxon>Multicrustacea</taxon>
        <taxon>Malacostraca</taxon>
        <taxon>Eumalacostraca</taxon>
        <taxon>Eucarida</taxon>
        <taxon>Decapoda</taxon>
        <taxon>Pleocyemata</taxon>
        <taxon>Brachyura</taxon>
        <taxon>Eubrachyura</taxon>
        <taxon>Portunoidea</taxon>
        <taxon>Portunidae</taxon>
        <taxon>Portuninae</taxon>
        <taxon>Portunus</taxon>
    </lineage>
</organism>
<proteinExistence type="predicted"/>
<evidence type="ECO:0000256" key="1">
    <source>
        <dbReference type="SAM" id="MobiDB-lite"/>
    </source>
</evidence>
<feature type="compositionally biased region" description="Basic residues" evidence="1">
    <location>
        <begin position="50"/>
        <end position="60"/>
    </location>
</feature>
<reference evidence="2 3" key="1">
    <citation type="submission" date="2019-05" db="EMBL/GenBank/DDBJ databases">
        <title>Another draft genome of Portunus trituberculatus and its Hox gene families provides insights of decapod evolution.</title>
        <authorList>
            <person name="Jeong J.-H."/>
            <person name="Song I."/>
            <person name="Kim S."/>
            <person name="Choi T."/>
            <person name="Kim D."/>
            <person name="Ryu S."/>
            <person name="Kim W."/>
        </authorList>
    </citation>
    <scope>NUCLEOTIDE SEQUENCE [LARGE SCALE GENOMIC DNA]</scope>
    <source>
        <tissue evidence="2">Muscle</tissue>
    </source>
</reference>
<dbReference type="Proteomes" id="UP000324222">
    <property type="component" value="Unassembled WGS sequence"/>
</dbReference>
<evidence type="ECO:0000313" key="2">
    <source>
        <dbReference type="EMBL" id="MPC24243.1"/>
    </source>
</evidence>
<protein>
    <submittedName>
        <fullName evidence="2">Uncharacterized protein</fullName>
    </submittedName>
</protein>
<gene>
    <name evidence="2" type="ORF">E2C01_017321</name>
</gene>
<evidence type="ECO:0000313" key="3">
    <source>
        <dbReference type="Proteomes" id="UP000324222"/>
    </source>
</evidence>
<dbReference type="EMBL" id="VSRR010001305">
    <property type="protein sequence ID" value="MPC24243.1"/>
    <property type="molecule type" value="Genomic_DNA"/>
</dbReference>
<name>A0A5B7DTA9_PORTR</name>
<accession>A0A5B7DTA9</accession>
<feature type="region of interest" description="Disordered" evidence="1">
    <location>
        <begin position="50"/>
        <end position="69"/>
    </location>
</feature>
<dbReference type="AlphaFoldDB" id="A0A5B7DTA9"/>